<comment type="caution">
    <text evidence="1">The sequence shown here is derived from an EMBL/GenBank/DDBJ whole genome shotgun (WGS) entry which is preliminary data.</text>
</comment>
<reference evidence="1 2" key="1">
    <citation type="submission" date="2017-03" db="EMBL/GenBank/DDBJ databases">
        <title>Genome analysis of Rhizobial strains effectives or ineffectives for nitrogen fixation isolated from bean seeds.</title>
        <authorList>
            <person name="Peralta H."/>
            <person name="Aguilar-Vera A."/>
            <person name="Mora Y."/>
            <person name="Vargas-Lagunas C."/>
            <person name="Girard L."/>
            <person name="Mora J."/>
        </authorList>
    </citation>
    <scope>NUCLEOTIDE SEQUENCE [LARGE SCALE GENOMIC DNA]</scope>
    <source>
        <strain evidence="1 2">CCGM3</strain>
    </source>
</reference>
<dbReference type="Proteomes" id="UP000254939">
    <property type="component" value="Unassembled WGS sequence"/>
</dbReference>
<dbReference type="InterPro" id="IPR010385">
    <property type="entry name" value="DUF982"/>
</dbReference>
<proteinExistence type="predicted"/>
<accession>A0A370KF88</accession>
<gene>
    <name evidence="1" type="ORF">B5K06_31395</name>
</gene>
<dbReference type="EMBL" id="NAAC01000045">
    <property type="protein sequence ID" value="RDJ02994.1"/>
    <property type="molecule type" value="Genomic_DNA"/>
</dbReference>
<evidence type="ECO:0008006" key="3">
    <source>
        <dbReference type="Google" id="ProtNLM"/>
    </source>
</evidence>
<evidence type="ECO:0000313" key="2">
    <source>
        <dbReference type="Proteomes" id="UP000254939"/>
    </source>
</evidence>
<name>A0A370KF88_9HYPH</name>
<dbReference type="Gene3D" id="6.10.250.730">
    <property type="match status" value="1"/>
</dbReference>
<dbReference type="OrthoDB" id="8084653at2"/>
<protein>
    <recommendedName>
        <fullName evidence="3">DUF982 domain-containing protein</fullName>
    </recommendedName>
</protein>
<sequence length="105" mass="11225">MFSTGDWTFGLEIWLPGIPNPIDIRGTDEASALLAEKWPVTFGSAFERALSTCAAVLDGTMPPDSAKQALIDAAEAVGIPWMDRVYHVPSRSDVAAGSSSLNYSH</sequence>
<dbReference type="AlphaFoldDB" id="A0A370KF88"/>
<dbReference type="Pfam" id="PF06169">
    <property type="entry name" value="DUF982"/>
    <property type="match status" value="1"/>
</dbReference>
<organism evidence="1 2">
    <name type="scientific">Rhizobium grahamii</name>
    <dbReference type="NCBI Taxonomy" id="1120045"/>
    <lineage>
        <taxon>Bacteria</taxon>
        <taxon>Pseudomonadati</taxon>
        <taxon>Pseudomonadota</taxon>
        <taxon>Alphaproteobacteria</taxon>
        <taxon>Hyphomicrobiales</taxon>
        <taxon>Rhizobiaceae</taxon>
        <taxon>Rhizobium/Agrobacterium group</taxon>
        <taxon>Rhizobium</taxon>
    </lineage>
</organism>
<evidence type="ECO:0000313" key="1">
    <source>
        <dbReference type="EMBL" id="RDJ02994.1"/>
    </source>
</evidence>
<dbReference type="RefSeq" id="WP_114715688.1">
    <property type="nucleotide sequence ID" value="NZ_KZ857269.1"/>
</dbReference>